<keyword evidence="6 11" id="KW-0067">ATP-binding</keyword>
<dbReference type="InterPro" id="IPR050086">
    <property type="entry name" value="MetN_ABC_transporter-like"/>
</dbReference>
<evidence type="ECO:0000313" key="11">
    <source>
        <dbReference type="EMBL" id="GAA5101197.1"/>
    </source>
</evidence>
<dbReference type="PANTHER" id="PTHR43166">
    <property type="entry name" value="AMINO ACID IMPORT ATP-BINDING PROTEIN"/>
    <property type="match status" value="1"/>
</dbReference>
<feature type="region of interest" description="Disordered" evidence="9">
    <location>
        <begin position="1"/>
        <end position="24"/>
    </location>
</feature>
<dbReference type="InterPro" id="IPR003593">
    <property type="entry name" value="AAA+_ATPase"/>
</dbReference>
<evidence type="ECO:0000256" key="2">
    <source>
        <dbReference type="ARBA" id="ARBA00005417"/>
    </source>
</evidence>
<proteinExistence type="inferred from homology"/>
<dbReference type="PROSITE" id="PS00211">
    <property type="entry name" value="ABC_TRANSPORTER_1"/>
    <property type="match status" value="1"/>
</dbReference>
<dbReference type="PROSITE" id="PS50893">
    <property type="entry name" value="ABC_TRANSPORTER_2"/>
    <property type="match status" value="1"/>
</dbReference>
<dbReference type="Proteomes" id="UP001501407">
    <property type="component" value="Unassembled WGS sequence"/>
</dbReference>
<keyword evidence="4" id="KW-1003">Cell membrane</keyword>
<dbReference type="InterPro" id="IPR003439">
    <property type="entry name" value="ABC_transporter-like_ATP-bd"/>
</dbReference>
<dbReference type="InterPro" id="IPR030679">
    <property type="entry name" value="ABC_ATPase_HisP-typ"/>
</dbReference>
<name>A0ABP9MVK5_9MICO</name>
<dbReference type="InterPro" id="IPR027417">
    <property type="entry name" value="P-loop_NTPase"/>
</dbReference>
<accession>A0ABP9MVK5</accession>
<evidence type="ECO:0000256" key="3">
    <source>
        <dbReference type="ARBA" id="ARBA00022448"/>
    </source>
</evidence>
<organism evidence="11 12">
    <name type="scientific">Microbacterium yannicii</name>
    <dbReference type="NCBI Taxonomy" id="671622"/>
    <lineage>
        <taxon>Bacteria</taxon>
        <taxon>Bacillati</taxon>
        <taxon>Actinomycetota</taxon>
        <taxon>Actinomycetes</taxon>
        <taxon>Micrococcales</taxon>
        <taxon>Microbacteriaceae</taxon>
        <taxon>Microbacterium</taxon>
    </lineage>
</organism>
<evidence type="ECO:0000259" key="10">
    <source>
        <dbReference type="PROSITE" id="PS50893"/>
    </source>
</evidence>
<evidence type="ECO:0000256" key="5">
    <source>
        <dbReference type="ARBA" id="ARBA00022741"/>
    </source>
</evidence>
<dbReference type="PANTHER" id="PTHR43166:SF9">
    <property type="entry name" value="GLUTAMATE_ASPARTATE IMPORT ATP-BINDING PROTEIN GLTL"/>
    <property type="match status" value="1"/>
</dbReference>
<dbReference type="EMBL" id="BAABKZ010000006">
    <property type="protein sequence ID" value="GAA5101197.1"/>
    <property type="molecule type" value="Genomic_DNA"/>
</dbReference>
<dbReference type="CDD" id="cd03262">
    <property type="entry name" value="ABC_HisP_GlnQ"/>
    <property type="match status" value="1"/>
</dbReference>
<evidence type="ECO:0000256" key="6">
    <source>
        <dbReference type="ARBA" id="ARBA00022840"/>
    </source>
</evidence>
<evidence type="ECO:0000256" key="1">
    <source>
        <dbReference type="ARBA" id="ARBA00004202"/>
    </source>
</evidence>
<protein>
    <submittedName>
        <fullName evidence="11">Amino acid ABC transporter ATP-binding protein</fullName>
    </submittedName>
</protein>
<keyword evidence="12" id="KW-1185">Reference proteome</keyword>
<dbReference type="InterPro" id="IPR017871">
    <property type="entry name" value="ABC_transporter-like_CS"/>
</dbReference>
<evidence type="ECO:0000313" key="12">
    <source>
        <dbReference type="Proteomes" id="UP001501407"/>
    </source>
</evidence>
<reference evidence="12" key="1">
    <citation type="journal article" date="2019" name="Int. J. Syst. Evol. Microbiol.">
        <title>The Global Catalogue of Microorganisms (GCM) 10K type strain sequencing project: providing services to taxonomists for standard genome sequencing and annotation.</title>
        <authorList>
            <consortium name="The Broad Institute Genomics Platform"/>
            <consortium name="The Broad Institute Genome Sequencing Center for Infectious Disease"/>
            <person name="Wu L."/>
            <person name="Ma J."/>
        </authorList>
    </citation>
    <scope>NUCLEOTIDE SEQUENCE [LARGE SCALE GENOMIC DNA]</scope>
    <source>
        <strain evidence="12">JCM 18959</strain>
    </source>
</reference>
<evidence type="ECO:0000256" key="7">
    <source>
        <dbReference type="ARBA" id="ARBA00022970"/>
    </source>
</evidence>
<dbReference type="RefSeq" id="WP_206687595.1">
    <property type="nucleotide sequence ID" value="NZ_BAABKZ010000006.1"/>
</dbReference>
<evidence type="ECO:0000256" key="4">
    <source>
        <dbReference type="ARBA" id="ARBA00022475"/>
    </source>
</evidence>
<comment type="subcellular location">
    <subcellularLocation>
        <location evidence="1">Cell membrane</location>
        <topology evidence="1">Peripheral membrane protein</topology>
    </subcellularLocation>
</comment>
<comment type="caution">
    <text evidence="11">The sequence shown here is derived from an EMBL/GenBank/DDBJ whole genome shotgun (WGS) entry which is preliminary data.</text>
</comment>
<comment type="similarity">
    <text evidence="2">Belongs to the ABC transporter superfamily.</text>
</comment>
<gene>
    <name evidence="11" type="ORF">GCM10025760_39650</name>
</gene>
<keyword evidence="5" id="KW-0547">Nucleotide-binding</keyword>
<sequence length="271" mass="29154">MTPDDSAPAPDAAGQATPTSNISVRRGDPLVQISNVQKHYGEFQALKDIDLTVNRGEVVVVIGPSGSGKSTLCRTINRLETITSGTIAIDGKELPKEGKGLAGLRADVGMVFQSFNLFSHLTILENVTLGPIKVRKMKKADAETVARQLLERVGVAQQASKLPAQLSGGQQQRVAIARALAMQPKVMLFDEPTSALDPEMINEVLDVMVGLAQDGMTMIVVTHEMGFARKAADRVVFMADGQIVEEATPEEFFTNAQSARAKDFLSKLLTH</sequence>
<evidence type="ECO:0000256" key="9">
    <source>
        <dbReference type="SAM" id="MobiDB-lite"/>
    </source>
</evidence>
<feature type="compositionally biased region" description="Low complexity" evidence="9">
    <location>
        <begin position="1"/>
        <end position="19"/>
    </location>
</feature>
<evidence type="ECO:0000256" key="8">
    <source>
        <dbReference type="ARBA" id="ARBA00023136"/>
    </source>
</evidence>
<dbReference type="SUPFAM" id="SSF52540">
    <property type="entry name" value="P-loop containing nucleoside triphosphate hydrolases"/>
    <property type="match status" value="1"/>
</dbReference>
<dbReference type="PIRSF" id="PIRSF039085">
    <property type="entry name" value="ABC_ATPase_HisP"/>
    <property type="match status" value="1"/>
</dbReference>
<keyword evidence="7" id="KW-0029">Amino-acid transport</keyword>
<dbReference type="GO" id="GO:0005524">
    <property type="term" value="F:ATP binding"/>
    <property type="evidence" value="ECO:0007669"/>
    <property type="project" value="UniProtKB-KW"/>
</dbReference>
<dbReference type="Gene3D" id="3.40.50.300">
    <property type="entry name" value="P-loop containing nucleotide triphosphate hydrolases"/>
    <property type="match status" value="1"/>
</dbReference>
<dbReference type="SMART" id="SM00382">
    <property type="entry name" value="AAA"/>
    <property type="match status" value="1"/>
</dbReference>
<keyword evidence="8" id="KW-0472">Membrane</keyword>
<keyword evidence="3" id="KW-0813">Transport</keyword>
<feature type="domain" description="ABC transporter" evidence="10">
    <location>
        <begin position="31"/>
        <end position="265"/>
    </location>
</feature>
<dbReference type="Pfam" id="PF00005">
    <property type="entry name" value="ABC_tran"/>
    <property type="match status" value="1"/>
</dbReference>